<organism evidence="2 3">
    <name type="scientific">Streptantibioticus cattleyicolor (strain ATCC 35852 / DSM 46488 / JCM 4925 / NBRC 14057 / NRRL 8057)</name>
    <name type="common">Streptomyces cattleya</name>
    <dbReference type="NCBI Taxonomy" id="1003195"/>
    <lineage>
        <taxon>Bacteria</taxon>
        <taxon>Bacillati</taxon>
        <taxon>Actinomycetota</taxon>
        <taxon>Actinomycetes</taxon>
        <taxon>Kitasatosporales</taxon>
        <taxon>Streptomycetaceae</taxon>
        <taxon>Streptantibioticus</taxon>
    </lineage>
</organism>
<dbReference type="AlphaFoldDB" id="F8JZ02"/>
<dbReference type="HOGENOM" id="CLU_077935_0_0_11"/>
<evidence type="ECO:0000259" key="1">
    <source>
        <dbReference type="Pfam" id="PF11716"/>
    </source>
</evidence>
<dbReference type="Gene3D" id="1.20.120.450">
    <property type="entry name" value="dinb family like domain"/>
    <property type="match status" value="1"/>
</dbReference>
<dbReference type="SUPFAM" id="SSF109854">
    <property type="entry name" value="DinB/YfiT-like putative metalloenzymes"/>
    <property type="match status" value="1"/>
</dbReference>
<dbReference type="Gene3D" id="3.30.1050.20">
    <property type="match status" value="1"/>
</dbReference>
<dbReference type="InterPro" id="IPR034660">
    <property type="entry name" value="DinB/YfiT-like"/>
</dbReference>
<dbReference type="GO" id="GO:0016853">
    <property type="term" value="F:isomerase activity"/>
    <property type="evidence" value="ECO:0007669"/>
    <property type="project" value="UniProtKB-KW"/>
</dbReference>
<dbReference type="NCBIfam" id="TIGR03083">
    <property type="entry name" value="maleylpyruvate isomerase family mycothiol-dependent enzyme"/>
    <property type="match status" value="1"/>
</dbReference>
<keyword evidence="3" id="KW-1185">Reference proteome</keyword>
<dbReference type="SUPFAM" id="SSF55718">
    <property type="entry name" value="SCP-like"/>
    <property type="match status" value="1"/>
</dbReference>
<accession>F8JZ02</accession>
<feature type="domain" description="Mycothiol-dependent maleylpyruvate isomerase metal-binding" evidence="1">
    <location>
        <begin position="15"/>
        <end position="151"/>
    </location>
</feature>
<keyword evidence="2" id="KW-0413">Isomerase</keyword>
<dbReference type="InterPro" id="IPR036527">
    <property type="entry name" value="SCP2_sterol-bd_dom_sf"/>
</dbReference>
<dbReference type="OrthoDB" id="5118203at2"/>
<proteinExistence type="predicted"/>
<evidence type="ECO:0000313" key="2">
    <source>
        <dbReference type="EMBL" id="AEW93479.1"/>
    </source>
</evidence>
<dbReference type="KEGG" id="scy:SCATT_11080"/>
<dbReference type="KEGG" id="sct:SCAT_1112"/>
<dbReference type="PATRIC" id="fig|1003195.11.peg.2696"/>
<dbReference type="STRING" id="1003195.SCATT_11080"/>
<dbReference type="RefSeq" id="WP_014141870.1">
    <property type="nucleotide sequence ID" value="NC_016111.1"/>
</dbReference>
<dbReference type="eggNOG" id="ENOG5031RF6">
    <property type="taxonomic scope" value="Bacteria"/>
</dbReference>
<reference evidence="3" key="1">
    <citation type="submission" date="2011-12" db="EMBL/GenBank/DDBJ databases">
        <title>Complete genome sequence of Streptomyces cattleya strain DSM 46488.</title>
        <authorList>
            <person name="Ou H.-Y."/>
            <person name="Li P."/>
            <person name="Zhao C."/>
            <person name="O'Hagan D."/>
            <person name="Deng Z."/>
        </authorList>
    </citation>
    <scope>NUCLEOTIDE SEQUENCE [LARGE SCALE GENOMIC DNA]</scope>
    <source>
        <strain evidence="3">ATCC 35852 / DSM 46488 / JCM 4925 / NBRC 14057 / NRRL 8057</strain>
    </source>
</reference>
<keyword evidence="2" id="KW-0670">Pyruvate</keyword>
<dbReference type="GO" id="GO:0046872">
    <property type="term" value="F:metal ion binding"/>
    <property type="evidence" value="ECO:0007669"/>
    <property type="project" value="InterPro"/>
</dbReference>
<evidence type="ECO:0000313" key="3">
    <source>
        <dbReference type="Proteomes" id="UP000007842"/>
    </source>
</evidence>
<dbReference type="Pfam" id="PF11716">
    <property type="entry name" value="MDMPI_N"/>
    <property type="match status" value="1"/>
</dbReference>
<name>F8JZ02_STREN</name>
<gene>
    <name evidence="2" type="ordered locus">SCATT_11080</name>
</gene>
<protein>
    <submittedName>
        <fullName evidence="2">Mycothiol-dependent maleylpyruvate isomerase</fullName>
    </submittedName>
</protein>
<dbReference type="Proteomes" id="UP000007842">
    <property type="component" value="Chromosome"/>
</dbReference>
<sequence length="244" mass="26304">MSVQRPDPAADADAVRRATQELIDAVSALPAESVGEPSLLPGWTRGHVLTHLARNADAMVNLLTWARTGVETPMYADEETRNKDIEEGAGRPLTEHLDDLRTSARRLADAIGAMSATDWAAQVRTRQNVVKPAAELPDRRVAELRLHLVDLGIGYTCRDLPADFAARELATRVDNLVGREGIPAIEVHDAESGERWEIGAAEEPELTVTGPTRALLAWVTGRAGAEELTTTPAHKSLPALPPLG</sequence>
<dbReference type="InterPro" id="IPR017517">
    <property type="entry name" value="Maleyloyr_isom"/>
</dbReference>
<accession>G8WPX9</accession>
<dbReference type="InterPro" id="IPR024344">
    <property type="entry name" value="MDMPI_metal-binding"/>
</dbReference>
<dbReference type="EMBL" id="CP003219">
    <property type="protein sequence ID" value="AEW93479.1"/>
    <property type="molecule type" value="Genomic_DNA"/>
</dbReference>